<dbReference type="GO" id="GO:0003779">
    <property type="term" value="F:actin binding"/>
    <property type="evidence" value="ECO:0007669"/>
    <property type="project" value="TreeGrafter"/>
</dbReference>
<dbReference type="PANTHER" id="PTHR12751:SF18">
    <property type="entry name" value="PHOSPHATASE AND ACTIN REGULATOR 1"/>
    <property type="match status" value="1"/>
</dbReference>
<dbReference type="PANTHER" id="PTHR12751">
    <property type="entry name" value="PHOSPHATASE AND ACTIN REGULATOR PHACTR"/>
    <property type="match status" value="1"/>
</dbReference>
<comment type="caution">
    <text evidence="2">The sequence shown here is derived from an EMBL/GenBank/DDBJ whole genome shotgun (WGS) entry which is preliminary data.</text>
</comment>
<dbReference type="EMBL" id="JAGTJS010000001">
    <property type="protein sequence ID" value="KAH7276248.1"/>
    <property type="molecule type" value="Genomic_DNA"/>
</dbReference>
<feature type="non-terminal residue" evidence="2">
    <location>
        <position position="586"/>
    </location>
</feature>
<feature type="region of interest" description="Disordered" evidence="1">
    <location>
        <begin position="393"/>
        <end position="435"/>
    </location>
</feature>
<evidence type="ECO:0000256" key="1">
    <source>
        <dbReference type="SAM" id="MobiDB-lite"/>
    </source>
</evidence>
<dbReference type="AlphaFoldDB" id="A0A9P9RF62"/>
<dbReference type="Proteomes" id="UP000736672">
    <property type="component" value="Unassembled WGS sequence"/>
</dbReference>
<feature type="compositionally biased region" description="Polar residues" evidence="1">
    <location>
        <begin position="141"/>
        <end position="150"/>
    </location>
</feature>
<feature type="compositionally biased region" description="Polar residues" evidence="1">
    <location>
        <begin position="258"/>
        <end position="282"/>
    </location>
</feature>
<feature type="region of interest" description="Disordered" evidence="1">
    <location>
        <begin position="136"/>
        <end position="282"/>
    </location>
</feature>
<gene>
    <name evidence="2" type="ORF">B0J15DRAFT_558484</name>
</gene>
<keyword evidence="3" id="KW-1185">Reference proteome</keyword>
<reference evidence="2" key="1">
    <citation type="journal article" date="2021" name="Nat. Commun.">
        <title>Genetic determinants of endophytism in the Arabidopsis root mycobiome.</title>
        <authorList>
            <person name="Mesny F."/>
            <person name="Miyauchi S."/>
            <person name="Thiergart T."/>
            <person name="Pickel B."/>
            <person name="Atanasova L."/>
            <person name="Karlsson M."/>
            <person name="Huettel B."/>
            <person name="Barry K.W."/>
            <person name="Haridas S."/>
            <person name="Chen C."/>
            <person name="Bauer D."/>
            <person name="Andreopoulos W."/>
            <person name="Pangilinan J."/>
            <person name="LaButti K."/>
            <person name="Riley R."/>
            <person name="Lipzen A."/>
            <person name="Clum A."/>
            <person name="Drula E."/>
            <person name="Henrissat B."/>
            <person name="Kohler A."/>
            <person name="Grigoriev I.V."/>
            <person name="Martin F.M."/>
            <person name="Hacquard S."/>
        </authorList>
    </citation>
    <scope>NUCLEOTIDE SEQUENCE</scope>
    <source>
        <strain evidence="2">FSSC 5 MPI-SDFR-AT-0091</strain>
    </source>
</reference>
<sequence>MVVLAHTYPQQSEADVILPTRPTSATGLLSTRRGQNSQQYVGGQPLAPQYRAGTPTGYHDDLAPVQLSSSTGTLTLKHRESWQSESLDRHHDPDANYDGRRPDSLVGSFAYNNGMGIVQKGPRHLRSPRTELGFVAGPAGQSFSPTSQGEATHDRYRRAASPQLSQHSRFRDAILPNKGMPTAGQRYYTTLPENSAAPKRSNNTYNAMEPTTNRQLPPQPPVNGHSQRERQSMYGADSPKSSHDKARSPQTPPAAHSHLNTSQSKNPSRSGHSYPSRVTYNPVASSNDAEFVNIPPEAVGVRRSTHDGGYLGDSADAYSISSTASSASIMLRKISHVMKKSSRSLAGIFQPKSVGSVAFADWPAPEAGQIAAPMITAEEETERVNITVRLKSTNNFPHPESSPIDTNLGDKVSQRLGRSGINSKSHRSAVGGGSERTKFLAAVSGRMLKPPGSPRPSTRPVDASLELDHPSVPAILTNSRSPSPPNDKFQGHRTIVPTVISSKNCFMAAPNLHQDTPHRSVKRNATFLPHIVFYDTWPSQEYDRRGEVVTWNLMTPMLARQIKEEINAFKMEMEVHENSRIYTHFF</sequence>
<organism evidence="2 3">
    <name type="scientific">Fusarium solani</name>
    <name type="common">Filamentous fungus</name>
    <dbReference type="NCBI Taxonomy" id="169388"/>
    <lineage>
        <taxon>Eukaryota</taxon>
        <taxon>Fungi</taxon>
        <taxon>Dikarya</taxon>
        <taxon>Ascomycota</taxon>
        <taxon>Pezizomycotina</taxon>
        <taxon>Sordariomycetes</taxon>
        <taxon>Hypocreomycetidae</taxon>
        <taxon>Hypocreales</taxon>
        <taxon>Nectriaceae</taxon>
        <taxon>Fusarium</taxon>
        <taxon>Fusarium solani species complex</taxon>
    </lineage>
</organism>
<dbReference type="GO" id="GO:0030036">
    <property type="term" value="P:actin cytoskeleton organization"/>
    <property type="evidence" value="ECO:0007669"/>
    <property type="project" value="TreeGrafter"/>
</dbReference>
<proteinExistence type="predicted"/>
<accession>A0A9P9RF62</accession>
<protein>
    <recommendedName>
        <fullName evidence="4">Protein BNI4</fullName>
    </recommendedName>
</protein>
<evidence type="ECO:0000313" key="2">
    <source>
        <dbReference type="EMBL" id="KAH7276248.1"/>
    </source>
</evidence>
<dbReference type="OrthoDB" id="5563016at2759"/>
<evidence type="ECO:0008006" key="4">
    <source>
        <dbReference type="Google" id="ProtNLM"/>
    </source>
</evidence>
<name>A0A9P9RF62_FUSSL</name>
<feature type="compositionally biased region" description="Polar residues" evidence="1">
    <location>
        <begin position="200"/>
        <end position="216"/>
    </location>
</feature>
<feature type="region of interest" description="Disordered" evidence="1">
    <location>
        <begin position="79"/>
        <end position="98"/>
    </location>
</feature>
<evidence type="ECO:0000313" key="3">
    <source>
        <dbReference type="Proteomes" id="UP000736672"/>
    </source>
</evidence>